<accession>A0A1F4SRH8</accession>
<dbReference type="InterPro" id="IPR035979">
    <property type="entry name" value="RBD_domain_sf"/>
</dbReference>
<dbReference type="AlphaFoldDB" id="A0A1F4SRH8"/>
<reference evidence="3 4" key="1">
    <citation type="journal article" date="2016" name="Nat. Commun.">
        <title>Thousands of microbial genomes shed light on interconnected biogeochemical processes in an aquifer system.</title>
        <authorList>
            <person name="Anantharaman K."/>
            <person name="Brown C.T."/>
            <person name="Hug L.A."/>
            <person name="Sharon I."/>
            <person name="Castelle C.J."/>
            <person name="Probst A.J."/>
            <person name="Thomas B.C."/>
            <person name="Singh A."/>
            <person name="Wilkins M.J."/>
            <person name="Karaoz U."/>
            <person name="Brodie E.L."/>
            <person name="Williams K.H."/>
            <person name="Hubbard S.S."/>
            <person name="Banfield J.F."/>
        </authorList>
    </citation>
    <scope>NUCLEOTIDE SEQUENCE [LARGE SCALE GENOMIC DNA]</scope>
</reference>
<protein>
    <submittedName>
        <fullName evidence="3">RNA-binding protein</fullName>
    </submittedName>
</protein>
<dbReference type="STRING" id="1802579.A2310_00790"/>
<comment type="caution">
    <text evidence="3">The sequence shown here is derived from an EMBL/GenBank/DDBJ whole genome shotgun (WGS) entry which is preliminary data.</text>
</comment>
<dbReference type="GO" id="GO:0003729">
    <property type="term" value="F:mRNA binding"/>
    <property type="evidence" value="ECO:0007669"/>
    <property type="project" value="TreeGrafter"/>
</dbReference>
<dbReference type="Proteomes" id="UP000178417">
    <property type="component" value="Unassembled WGS sequence"/>
</dbReference>
<sequence>MTKTLYVGNLPWSTKEEELASFVEQHAPVKSVRIIKDKETGRSKGYGFIEIPKEHAEKVTTSLNGTEFGGRSININEAKRKNIDGQA</sequence>
<dbReference type="InterPro" id="IPR012677">
    <property type="entry name" value="Nucleotide-bd_a/b_plait_sf"/>
</dbReference>
<dbReference type="PANTHER" id="PTHR48025">
    <property type="entry name" value="OS02G0815200 PROTEIN"/>
    <property type="match status" value="1"/>
</dbReference>
<dbReference type="InterPro" id="IPR050502">
    <property type="entry name" value="Euk_RNA-bind_prot"/>
</dbReference>
<dbReference type="Gene3D" id="3.30.70.330">
    <property type="match status" value="1"/>
</dbReference>
<name>A0A1F4SRH8_UNCSA</name>
<dbReference type="Pfam" id="PF00076">
    <property type="entry name" value="RRM_1"/>
    <property type="match status" value="1"/>
</dbReference>
<evidence type="ECO:0000259" key="2">
    <source>
        <dbReference type="PROSITE" id="PS50102"/>
    </source>
</evidence>
<proteinExistence type="predicted"/>
<organism evidence="3 4">
    <name type="scientific">candidate division WOR-1 bacterium RIFOXYB2_FULL_37_13</name>
    <dbReference type="NCBI Taxonomy" id="1802579"/>
    <lineage>
        <taxon>Bacteria</taxon>
        <taxon>Bacillati</taxon>
        <taxon>Saganbacteria</taxon>
    </lineage>
</organism>
<gene>
    <name evidence="3" type="ORF">A2310_00790</name>
</gene>
<dbReference type="InterPro" id="IPR000504">
    <property type="entry name" value="RRM_dom"/>
</dbReference>
<evidence type="ECO:0000256" key="1">
    <source>
        <dbReference type="ARBA" id="ARBA00022884"/>
    </source>
</evidence>
<dbReference type="SUPFAM" id="SSF54928">
    <property type="entry name" value="RNA-binding domain, RBD"/>
    <property type="match status" value="1"/>
</dbReference>
<dbReference type="PANTHER" id="PTHR48025:SF1">
    <property type="entry name" value="RRM DOMAIN-CONTAINING PROTEIN"/>
    <property type="match status" value="1"/>
</dbReference>
<evidence type="ECO:0000313" key="3">
    <source>
        <dbReference type="EMBL" id="OGC23054.1"/>
    </source>
</evidence>
<evidence type="ECO:0000313" key="4">
    <source>
        <dbReference type="Proteomes" id="UP000178417"/>
    </source>
</evidence>
<dbReference type="PROSITE" id="PS50102">
    <property type="entry name" value="RRM"/>
    <property type="match status" value="1"/>
</dbReference>
<keyword evidence="1" id="KW-0694">RNA-binding</keyword>
<dbReference type="SMART" id="SM00360">
    <property type="entry name" value="RRM"/>
    <property type="match status" value="1"/>
</dbReference>
<dbReference type="EMBL" id="MEUB01000022">
    <property type="protein sequence ID" value="OGC23054.1"/>
    <property type="molecule type" value="Genomic_DNA"/>
</dbReference>
<feature type="domain" description="RRM" evidence="2">
    <location>
        <begin position="3"/>
        <end position="80"/>
    </location>
</feature>